<sequence length="56" mass="6388">MFESMINSLHQMFKELESKILISLDAWTSPNGFAFIAIVVHYITNDGRFGTSLPRL</sequence>
<keyword evidence="1" id="KW-0472">Membrane</keyword>
<protein>
    <submittedName>
        <fullName evidence="2">Uncharacterized protein</fullName>
    </submittedName>
</protein>
<accession>A0A6A4GA25</accession>
<dbReference type="AlphaFoldDB" id="A0A6A4GA25"/>
<keyword evidence="1" id="KW-1133">Transmembrane helix</keyword>
<proteinExistence type="predicted"/>
<dbReference type="EMBL" id="ML771780">
    <property type="protein sequence ID" value="KAE9382320.1"/>
    <property type="molecule type" value="Genomic_DNA"/>
</dbReference>
<keyword evidence="3" id="KW-1185">Reference proteome</keyword>
<organism evidence="2 3">
    <name type="scientific">Gymnopus androsaceus JB14</name>
    <dbReference type="NCBI Taxonomy" id="1447944"/>
    <lineage>
        <taxon>Eukaryota</taxon>
        <taxon>Fungi</taxon>
        <taxon>Dikarya</taxon>
        <taxon>Basidiomycota</taxon>
        <taxon>Agaricomycotina</taxon>
        <taxon>Agaricomycetes</taxon>
        <taxon>Agaricomycetidae</taxon>
        <taxon>Agaricales</taxon>
        <taxon>Marasmiineae</taxon>
        <taxon>Omphalotaceae</taxon>
        <taxon>Gymnopus</taxon>
    </lineage>
</organism>
<name>A0A6A4GA25_9AGAR</name>
<evidence type="ECO:0000256" key="1">
    <source>
        <dbReference type="SAM" id="Phobius"/>
    </source>
</evidence>
<gene>
    <name evidence="2" type="ORF">BT96DRAFT_1010880</name>
</gene>
<dbReference type="Proteomes" id="UP000799118">
    <property type="component" value="Unassembled WGS sequence"/>
</dbReference>
<feature type="transmembrane region" description="Helical" evidence="1">
    <location>
        <begin position="20"/>
        <end position="43"/>
    </location>
</feature>
<evidence type="ECO:0000313" key="3">
    <source>
        <dbReference type="Proteomes" id="UP000799118"/>
    </source>
</evidence>
<dbReference type="OrthoDB" id="2967118at2759"/>
<reference evidence="2" key="1">
    <citation type="journal article" date="2019" name="Environ. Microbiol.">
        <title>Fungal ecological strategies reflected in gene transcription - a case study of two litter decomposers.</title>
        <authorList>
            <person name="Barbi F."/>
            <person name="Kohler A."/>
            <person name="Barry K."/>
            <person name="Baskaran P."/>
            <person name="Daum C."/>
            <person name="Fauchery L."/>
            <person name="Ihrmark K."/>
            <person name="Kuo A."/>
            <person name="LaButti K."/>
            <person name="Lipzen A."/>
            <person name="Morin E."/>
            <person name="Grigoriev I.V."/>
            <person name="Henrissat B."/>
            <person name="Lindahl B."/>
            <person name="Martin F."/>
        </authorList>
    </citation>
    <scope>NUCLEOTIDE SEQUENCE</scope>
    <source>
        <strain evidence="2">JB14</strain>
    </source>
</reference>
<keyword evidence="1" id="KW-0812">Transmembrane</keyword>
<evidence type="ECO:0000313" key="2">
    <source>
        <dbReference type="EMBL" id="KAE9382320.1"/>
    </source>
</evidence>